<dbReference type="EMBL" id="FCNW02000005">
    <property type="protein sequence ID" value="SAL28972.1"/>
    <property type="molecule type" value="Genomic_DNA"/>
</dbReference>
<dbReference type="GO" id="GO:0071555">
    <property type="term" value="P:cell wall organization"/>
    <property type="evidence" value="ECO:0007669"/>
    <property type="project" value="InterPro"/>
</dbReference>
<dbReference type="InterPro" id="IPR050643">
    <property type="entry name" value="Periplasmic_pilus_chap"/>
</dbReference>
<dbReference type="Proteomes" id="UP000054977">
    <property type="component" value="Unassembled WGS sequence"/>
</dbReference>
<evidence type="ECO:0000259" key="1">
    <source>
        <dbReference type="Pfam" id="PF00345"/>
    </source>
</evidence>
<dbReference type="InterPro" id="IPR008962">
    <property type="entry name" value="PapD-like_sf"/>
</dbReference>
<dbReference type="Pfam" id="PF00345">
    <property type="entry name" value="PapD_N"/>
    <property type="match status" value="1"/>
</dbReference>
<protein>
    <submittedName>
        <fullName evidence="2">P pilus assembly protein chaperone PapD-like protein</fullName>
    </submittedName>
</protein>
<dbReference type="STRING" id="326474.AWB65_01745"/>
<dbReference type="PANTHER" id="PTHR30251">
    <property type="entry name" value="PILUS ASSEMBLY CHAPERONE"/>
    <property type="match status" value="1"/>
</dbReference>
<dbReference type="InterPro" id="IPR016147">
    <property type="entry name" value="Pili_assmbl_chaperone_N"/>
</dbReference>
<name>A0A158GAC7_9BURK</name>
<accession>A0A158GAC7</accession>
<comment type="caution">
    <text evidence="2">The sequence shown here is derived from an EMBL/GenBank/DDBJ whole genome shotgun (WGS) entry which is preliminary data.</text>
</comment>
<reference evidence="2" key="1">
    <citation type="submission" date="2016-01" db="EMBL/GenBank/DDBJ databases">
        <authorList>
            <person name="Peeters C."/>
        </authorList>
    </citation>
    <scope>NUCLEOTIDE SEQUENCE [LARGE SCALE GENOMIC DNA]</scope>
    <source>
        <strain evidence="2">LMG 22934</strain>
    </source>
</reference>
<evidence type="ECO:0000313" key="3">
    <source>
        <dbReference type="Proteomes" id="UP000054977"/>
    </source>
</evidence>
<organism evidence="2 3">
    <name type="scientific">Caballeronia humi</name>
    <dbReference type="NCBI Taxonomy" id="326474"/>
    <lineage>
        <taxon>Bacteria</taxon>
        <taxon>Pseudomonadati</taxon>
        <taxon>Pseudomonadota</taxon>
        <taxon>Betaproteobacteria</taxon>
        <taxon>Burkholderiales</taxon>
        <taxon>Burkholderiaceae</taxon>
        <taxon>Caballeronia</taxon>
    </lineage>
</organism>
<proteinExistence type="predicted"/>
<feature type="domain" description="Pili assembly chaperone N-terminal" evidence="1">
    <location>
        <begin position="43"/>
        <end position="158"/>
    </location>
</feature>
<dbReference type="GO" id="GO:0030288">
    <property type="term" value="C:outer membrane-bounded periplasmic space"/>
    <property type="evidence" value="ECO:0007669"/>
    <property type="project" value="InterPro"/>
</dbReference>
<dbReference type="Gene3D" id="2.60.40.10">
    <property type="entry name" value="Immunoglobulins"/>
    <property type="match status" value="1"/>
</dbReference>
<keyword evidence="3" id="KW-1185">Reference proteome</keyword>
<gene>
    <name evidence="2" type="ORF">AWB65_01745</name>
</gene>
<dbReference type="InterPro" id="IPR013783">
    <property type="entry name" value="Ig-like_fold"/>
</dbReference>
<dbReference type="SUPFAM" id="SSF49354">
    <property type="entry name" value="PapD-like"/>
    <property type="match status" value="1"/>
</dbReference>
<dbReference type="AlphaFoldDB" id="A0A158GAC7"/>
<sequence length="275" mass="28853">MRRAQFQRAIQRLAGRLLPRAAVLLGAGLIAFVPAQFADAAALQVSPIRLDLSADRPAAALTLHNDGTTPINAQVRVFGWSQALDEDHLERSDRVVASPPIVQIAPGADQTVRILRVGNTPVTEEETYRLLIDEIPNDQTAQTTGVRVQLRYSVPVFVGAPEGKPPVVDFALEHAAPPASAASGAALMLRAANHATGHAQLSQVRLEWPNGQSTQVSSGLLGYALPHATRRWPIAGAPAGAASATLHAVVNGEAFTTRIAVEPASGAAVSAVPAR</sequence>
<evidence type="ECO:0000313" key="2">
    <source>
        <dbReference type="EMBL" id="SAL28972.1"/>
    </source>
</evidence>
<dbReference type="PANTHER" id="PTHR30251:SF4">
    <property type="entry name" value="SLR1668 PROTEIN"/>
    <property type="match status" value="1"/>
</dbReference>
<dbReference type="OrthoDB" id="511700at2"/>